<proteinExistence type="predicted"/>
<gene>
    <name evidence="4" type="ORF">C7I55_21215</name>
</gene>
<dbReference type="Gene3D" id="3.90.79.10">
    <property type="entry name" value="Nucleoside Triphosphate Pyrophosphohydrolase"/>
    <property type="match status" value="1"/>
</dbReference>
<dbReference type="AlphaFoldDB" id="A0A2P7QI14"/>
<evidence type="ECO:0000259" key="3">
    <source>
        <dbReference type="PROSITE" id="PS51462"/>
    </source>
</evidence>
<dbReference type="GO" id="GO:0006754">
    <property type="term" value="P:ATP biosynthetic process"/>
    <property type="evidence" value="ECO:0007669"/>
    <property type="project" value="TreeGrafter"/>
</dbReference>
<comment type="caution">
    <text evidence="4">The sequence shown here is derived from an EMBL/GenBank/DDBJ whole genome shotgun (WGS) entry which is preliminary data.</text>
</comment>
<dbReference type="CDD" id="cd04662">
    <property type="entry name" value="NUDIX_Hydrolase"/>
    <property type="match status" value="1"/>
</dbReference>
<dbReference type="PROSITE" id="PS51462">
    <property type="entry name" value="NUDIX"/>
    <property type="match status" value="1"/>
</dbReference>
<organism evidence="4 5">
    <name type="scientific">Allosphingosinicella deserti</name>
    <dbReference type="NCBI Taxonomy" id="2116704"/>
    <lineage>
        <taxon>Bacteria</taxon>
        <taxon>Pseudomonadati</taxon>
        <taxon>Pseudomonadota</taxon>
        <taxon>Alphaproteobacteria</taxon>
        <taxon>Sphingomonadales</taxon>
        <taxon>Sphingomonadaceae</taxon>
        <taxon>Allosphingosinicella</taxon>
    </lineage>
</organism>
<protein>
    <submittedName>
        <fullName evidence="4">NUDIX hydrolase</fullName>
    </submittedName>
</protein>
<dbReference type="EMBL" id="PXYI01000008">
    <property type="protein sequence ID" value="PSJ37599.1"/>
    <property type="molecule type" value="Genomic_DNA"/>
</dbReference>
<dbReference type="InterPro" id="IPR020084">
    <property type="entry name" value="NUDIX_hydrolase_CS"/>
</dbReference>
<dbReference type="PROSITE" id="PS00893">
    <property type="entry name" value="NUDIX_BOX"/>
    <property type="match status" value="1"/>
</dbReference>
<dbReference type="Proteomes" id="UP000241167">
    <property type="component" value="Unassembled WGS sequence"/>
</dbReference>
<dbReference type="RefSeq" id="WP_106515039.1">
    <property type="nucleotide sequence ID" value="NZ_PXYI01000008.1"/>
</dbReference>
<evidence type="ECO:0000313" key="5">
    <source>
        <dbReference type="Proteomes" id="UP000241167"/>
    </source>
</evidence>
<dbReference type="InterPro" id="IPR000086">
    <property type="entry name" value="NUDIX_hydrolase_dom"/>
</dbReference>
<dbReference type="SUPFAM" id="SSF55811">
    <property type="entry name" value="Nudix"/>
    <property type="match status" value="1"/>
</dbReference>
<keyword evidence="2 4" id="KW-0378">Hydrolase</keyword>
<evidence type="ECO:0000313" key="4">
    <source>
        <dbReference type="EMBL" id="PSJ37599.1"/>
    </source>
</evidence>
<dbReference type="OrthoDB" id="954553at2"/>
<feature type="domain" description="Nudix hydrolase" evidence="3">
    <location>
        <begin position="2"/>
        <end position="152"/>
    </location>
</feature>
<evidence type="ECO:0000256" key="2">
    <source>
        <dbReference type="ARBA" id="ARBA00022801"/>
    </source>
</evidence>
<sequence>MTAPHSAGIILYRMQGKTLEVLLAHPGGPFWRHRDHGAWMIPKGGVEKGEDAAACAIREFEEELGTRPQGTPRFLCRIRQTGGKVVDAFALEGDLDAASIVSNDFTMEYPPKSGEFRAFPEIDAAAWYGLEEARARILPSQSPILDALEADLGGL</sequence>
<dbReference type="Pfam" id="PF00293">
    <property type="entry name" value="NUDIX"/>
    <property type="match status" value="1"/>
</dbReference>
<dbReference type="PANTHER" id="PTHR21340:SF7">
    <property type="entry name" value="NUDIX HYDROLASE DOMAIN-CONTAINING PROTEIN"/>
    <property type="match status" value="1"/>
</dbReference>
<name>A0A2P7QI14_9SPHN</name>
<accession>A0A2P7QI14</accession>
<dbReference type="GO" id="GO:0004081">
    <property type="term" value="F:bis(5'-nucleosyl)-tetraphosphatase (asymmetrical) activity"/>
    <property type="evidence" value="ECO:0007669"/>
    <property type="project" value="TreeGrafter"/>
</dbReference>
<keyword evidence="5" id="KW-1185">Reference proteome</keyword>
<dbReference type="InterPro" id="IPR051325">
    <property type="entry name" value="Nudix_hydrolase_domain"/>
</dbReference>
<dbReference type="PANTHER" id="PTHR21340">
    <property type="entry name" value="DIADENOSINE 5,5-P1,P4-TETRAPHOSPHATE PYROPHOSPHOHYDROLASE MUTT"/>
    <property type="match status" value="1"/>
</dbReference>
<comment type="cofactor">
    <cofactor evidence="1">
        <name>Mg(2+)</name>
        <dbReference type="ChEBI" id="CHEBI:18420"/>
    </cofactor>
</comment>
<dbReference type="GO" id="GO:0006167">
    <property type="term" value="P:AMP biosynthetic process"/>
    <property type="evidence" value="ECO:0007669"/>
    <property type="project" value="TreeGrafter"/>
</dbReference>
<reference evidence="4 5" key="1">
    <citation type="submission" date="2018-03" db="EMBL/GenBank/DDBJ databases">
        <title>The draft genome of Sphingosinicella sp. GL-C-18.</title>
        <authorList>
            <person name="Liu L."/>
            <person name="Li L."/>
            <person name="Liang L."/>
            <person name="Zhang X."/>
            <person name="Wang T."/>
        </authorList>
    </citation>
    <scope>NUCLEOTIDE SEQUENCE [LARGE SCALE GENOMIC DNA]</scope>
    <source>
        <strain evidence="4 5">GL-C-18</strain>
    </source>
</reference>
<dbReference type="InterPro" id="IPR015797">
    <property type="entry name" value="NUDIX_hydrolase-like_dom_sf"/>
</dbReference>
<evidence type="ECO:0000256" key="1">
    <source>
        <dbReference type="ARBA" id="ARBA00001946"/>
    </source>
</evidence>